<name>A0A177D9C4_ALTAL</name>
<keyword evidence="3" id="KW-1185">Reference proteome</keyword>
<sequence>MATSNGISYSLPLPGNQSTSSTSGSDPVYAMTLGDKLFALGRAQYLSYFEELRKQEIVTPYLQVACTWLVQDAFSATKRDHATRLIACVLWPGASWSLTKDQLFMYLSMPNTSNISQRALIRVNRPAKSPDSTVTLFGQHDRQDFDLRDLSQLYKLFEAVVDSEVAWMQESMQCLLASPLLMKMPSVCRQYKPSPTFITRWMWYYLYADLPMAEQRWLFDQNCHVQLPTLVRTIRDRTFDDKDTKEASHKRPEEPLGRNALTKRHYQPRYPSNLRYELLQREELPFHFITWPKIGSVASPNDLAESLALQDFITVDGEPRSDYDELLLFVSMNWAALRLKYEGMTSLAEELKRLRVLLSRSRRGMDPPFGPTSRQLTNEVVGREDRIHIICCNCVSDKIRIWMIDAGQGRKRWVVRIEKRT</sequence>
<dbReference type="RefSeq" id="XP_018381726.1">
    <property type="nucleotide sequence ID" value="XM_018529950.1"/>
</dbReference>
<accession>A0A177D9C4</accession>
<proteinExistence type="predicted"/>
<dbReference type="VEuPathDB" id="FungiDB:CC77DRAFT_1098447"/>
<evidence type="ECO:0000313" key="3">
    <source>
        <dbReference type="Proteomes" id="UP000077248"/>
    </source>
</evidence>
<feature type="compositionally biased region" description="Polar residues" evidence="1">
    <location>
        <begin position="15"/>
        <end position="25"/>
    </location>
</feature>
<organism evidence="2 3">
    <name type="scientific">Alternaria alternata</name>
    <name type="common">Alternaria rot fungus</name>
    <name type="synonym">Torula alternata</name>
    <dbReference type="NCBI Taxonomy" id="5599"/>
    <lineage>
        <taxon>Eukaryota</taxon>
        <taxon>Fungi</taxon>
        <taxon>Dikarya</taxon>
        <taxon>Ascomycota</taxon>
        <taxon>Pezizomycotina</taxon>
        <taxon>Dothideomycetes</taxon>
        <taxon>Pleosporomycetidae</taxon>
        <taxon>Pleosporales</taxon>
        <taxon>Pleosporineae</taxon>
        <taxon>Pleosporaceae</taxon>
        <taxon>Alternaria</taxon>
        <taxon>Alternaria sect. Alternaria</taxon>
        <taxon>Alternaria alternata complex</taxon>
    </lineage>
</organism>
<feature type="region of interest" description="Disordered" evidence="1">
    <location>
        <begin position="1"/>
        <end position="25"/>
    </location>
</feature>
<reference evidence="2 3" key="1">
    <citation type="submission" date="2016-05" db="EMBL/GenBank/DDBJ databases">
        <title>Comparative analysis of secretome profiles of manganese(II)-oxidizing ascomycete fungi.</title>
        <authorList>
            <consortium name="DOE Joint Genome Institute"/>
            <person name="Zeiner C.A."/>
            <person name="Purvine S.O."/>
            <person name="Zink E.M."/>
            <person name="Wu S."/>
            <person name="Pasa-Tolic L."/>
            <person name="Chaput D.L."/>
            <person name="Haridas S."/>
            <person name="Grigoriev I.V."/>
            <person name="Santelli C.M."/>
            <person name="Hansel C.M."/>
        </authorList>
    </citation>
    <scope>NUCLEOTIDE SEQUENCE [LARGE SCALE GENOMIC DNA]</scope>
    <source>
        <strain evidence="2 3">SRC1lrK2f</strain>
    </source>
</reference>
<dbReference type="EMBL" id="KV441490">
    <property type="protein sequence ID" value="OAG16305.1"/>
    <property type="molecule type" value="Genomic_DNA"/>
</dbReference>
<dbReference type="AlphaFoldDB" id="A0A177D9C4"/>
<dbReference type="Proteomes" id="UP000077248">
    <property type="component" value="Unassembled WGS sequence"/>
</dbReference>
<evidence type="ECO:0000256" key="1">
    <source>
        <dbReference type="SAM" id="MobiDB-lite"/>
    </source>
</evidence>
<dbReference type="GeneID" id="29115544"/>
<dbReference type="KEGG" id="aalt:CC77DRAFT_1098447"/>
<gene>
    <name evidence="2" type="ORF">CC77DRAFT_1098447</name>
</gene>
<evidence type="ECO:0000313" key="2">
    <source>
        <dbReference type="EMBL" id="OAG16305.1"/>
    </source>
</evidence>
<protein>
    <submittedName>
        <fullName evidence="2">Uncharacterized protein</fullName>
    </submittedName>
</protein>